<dbReference type="SMR" id="A0A803L7J9"/>
<proteinExistence type="predicted"/>
<dbReference type="OrthoDB" id="1903759at2759"/>
<protein>
    <recommendedName>
        <fullName evidence="13">Malectin-like domain-containing protein</fullName>
    </recommendedName>
</protein>
<keyword evidence="6" id="KW-0547">Nucleotide-binding</keyword>
<keyword evidence="2" id="KW-0723">Serine/threonine-protein kinase</keyword>
<evidence type="ECO:0000256" key="12">
    <source>
        <dbReference type="SAM" id="SignalP"/>
    </source>
</evidence>
<keyword evidence="3" id="KW-0808">Transferase</keyword>
<evidence type="ECO:0000256" key="11">
    <source>
        <dbReference type="ARBA" id="ARBA00023180"/>
    </source>
</evidence>
<feature type="signal peptide" evidence="12">
    <location>
        <begin position="1"/>
        <end position="20"/>
    </location>
</feature>
<feature type="domain" description="Malectin-like" evidence="13">
    <location>
        <begin position="31"/>
        <end position="397"/>
    </location>
</feature>
<evidence type="ECO:0000313" key="15">
    <source>
        <dbReference type="Proteomes" id="UP000596660"/>
    </source>
</evidence>
<dbReference type="Gramene" id="AUR62007838-RA">
    <property type="protein sequence ID" value="AUR62007838-RA:cds"/>
    <property type="gene ID" value="AUR62007838"/>
</dbReference>
<dbReference type="Pfam" id="PF12819">
    <property type="entry name" value="Malectin_like"/>
    <property type="match status" value="1"/>
</dbReference>
<evidence type="ECO:0000256" key="2">
    <source>
        <dbReference type="ARBA" id="ARBA00022527"/>
    </source>
</evidence>
<evidence type="ECO:0000259" key="13">
    <source>
        <dbReference type="Pfam" id="PF12819"/>
    </source>
</evidence>
<dbReference type="InterPro" id="IPR045272">
    <property type="entry name" value="ANXUR1/2-like"/>
</dbReference>
<name>A0A803L7J9_CHEQI</name>
<dbReference type="RefSeq" id="XP_021717867.1">
    <property type="nucleotide sequence ID" value="XM_021862175.1"/>
</dbReference>
<organism evidence="14 15">
    <name type="scientific">Chenopodium quinoa</name>
    <name type="common">Quinoa</name>
    <dbReference type="NCBI Taxonomy" id="63459"/>
    <lineage>
        <taxon>Eukaryota</taxon>
        <taxon>Viridiplantae</taxon>
        <taxon>Streptophyta</taxon>
        <taxon>Embryophyta</taxon>
        <taxon>Tracheophyta</taxon>
        <taxon>Spermatophyta</taxon>
        <taxon>Magnoliopsida</taxon>
        <taxon>eudicotyledons</taxon>
        <taxon>Gunneridae</taxon>
        <taxon>Pentapetalae</taxon>
        <taxon>Caryophyllales</taxon>
        <taxon>Chenopodiaceae</taxon>
        <taxon>Chenopodioideae</taxon>
        <taxon>Atripliceae</taxon>
        <taxon>Chenopodium</taxon>
    </lineage>
</organism>
<dbReference type="Gene3D" id="2.60.120.430">
    <property type="entry name" value="Galactose-binding lectin"/>
    <property type="match status" value="2"/>
</dbReference>
<dbReference type="GO" id="GO:0004714">
    <property type="term" value="F:transmembrane receptor protein tyrosine kinase activity"/>
    <property type="evidence" value="ECO:0007669"/>
    <property type="project" value="InterPro"/>
</dbReference>
<accession>A0A803L7J9</accession>
<dbReference type="FunFam" id="2.60.120.430:FF:000007">
    <property type="entry name" value="FERONIA receptor-like kinase"/>
    <property type="match status" value="1"/>
</dbReference>
<evidence type="ECO:0000256" key="8">
    <source>
        <dbReference type="ARBA" id="ARBA00022840"/>
    </source>
</evidence>
<dbReference type="GeneID" id="110685637"/>
<evidence type="ECO:0000256" key="3">
    <source>
        <dbReference type="ARBA" id="ARBA00022679"/>
    </source>
</evidence>
<keyword evidence="11" id="KW-0325">Glycoprotein</keyword>
<feature type="chain" id="PRO_5031218123" description="Malectin-like domain-containing protein" evidence="12">
    <location>
        <begin position="21"/>
        <end position="406"/>
    </location>
</feature>
<dbReference type="PANTHER" id="PTHR34590:SF5">
    <property type="entry name" value="OS04G0586500 PROTEIN"/>
    <property type="match status" value="1"/>
</dbReference>
<evidence type="ECO:0000256" key="1">
    <source>
        <dbReference type="ARBA" id="ARBA00004479"/>
    </source>
</evidence>
<dbReference type="EnsemblPlants" id="AUR62007838-RA">
    <property type="protein sequence ID" value="AUR62007838-RA:cds"/>
    <property type="gene ID" value="AUR62007838"/>
</dbReference>
<keyword evidence="8" id="KW-0067">ATP-binding</keyword>
<keyword evidence="4" id="KW-0812">Transmembrane</keyword>
<dbReference type="Proteomes" id="UP000596660">
    <property type="component" value="Unplaced"/>
</dbReference>
<dbReference type="FunFam" id="2.60.120.430:FF:000003">
    <property type="entry name" value="FERONIA receptor-like kinase"/>
    <property type="match status" value="1"/>
</dbReference>
<evidence type="ECO:0000256" key="7">
    <source>
        <dbReference type="ARBA" id="ARBA00022777"/>
    </source>
</evidence>
<reference evidence="14" key="2">
    <citation type="submission" date="2021-03" db="UniProtKB">
        <authorList>
            <consortium name="EnsemblPlants"/>
        </authorList>
    </citation>
    <scope>IDENTIFICATION</scope>
</reference>
<sequence>MTTIFPIILYLTSLINIVLAVDYIPKDHILVNCGTFDRKTTDPDGRIWSSDKGSKYLVSSKGTFRASAKTQAPDVGRVPYMSGRVMYSNATYNFPISPGRVFLRLYFYPNVYSRSNAANAVFSVTVGSYALLRNFNVYKATQKLDVHYLVKEYYINVDSGILTVTFSPSYNTFAFVNGIEVVSMPSLYDNEDGDNIIGASSPFQIENSTTLESLYRLNVGGNYISPTKDELFRSWYDDSPYRSSYMLGVAEVADPGLTITYRKSLPSYTAPVDVYTTARYMTPDSFRNLEFNLTWLLPIDTRFAYLVRLHFCQILSNIDKVNQMVFNIYVNKITAFSAVDVIALTNSNGAPYIMDFVVIMPITKDPKQDLRVELNPSTKYRPQYYNAFLNGLEIFKINNTDGILTI</sequence>
<keyword evidence="5 12" id="KW-0732">Signal</keyword>
<dbReference type="OMA" id="CEIQDPI"/>
<evidence type="ECO:0000313" key="14">
    <source>
        <dbReference type="EnsemblPlants" id="AUR62007838-RA:cds"/>
    </source>
</evidence>
<keyword evidence="9" id="KW-1133">Transmembrane helix</keyword>
<dbReference type="GO" id="GO:0004674">
    <property type="term" value="F:protein serine/threonine kinase activity"/>
    <property type="evidence" value="ECO:0007669"/>
    <property type="project" value="UniProtKB-KW"/>
</dbReference>
<evidence type="ECO:0000256" key="10">
    <source>
        <dbReference type="ARBA" id="ARBA00023136"/>
    </source>
</evidence>
<dbReference type="InterPro" id="IPR024788">
    <property type="entry name" value="Malectin-like_Carb-bd_dom"/>
</dbReference>
<keyword evidence="7" id="KW-0418">Kinase</keyword>
<keyword evidence="15" id="KW-1185">Reference proteome</keyword>
<dbReference type="KEGG" id="cqi:110685637"/>
<evidence type="ECO:0000256" key="9">
    <source>
        <dbReference type="ARBA" id="ARBA00022989"/>
    </source>
</evidence>
<comment type="subcellular location">
    <subcellularLocation>
        <location evidence="1">Membrane</location>
        <topology evidence="1">Single-pass type I membrane protein</topology>
    </subcellularLocation>
</comment>
<dbReference type="AlphaFoldDB" id="A0A803L7J9"/>
<evidence type="ECO:0000256" key="6">
    <source>
        <dbReference type="ARBA" id="ARBA00022741"/>
    </source>
</evidence>
<dbReference type="PANTHER" id="PTHR34590">
    <property type="entry name" value="OS03G0124300 PROTEIN-RELATED"/>
    <property type="match status" value="1"/>
</dbReference>
<dbReference type="GO" id="GO:0005524">
    <property type="term" value="F:ATP binding"/>
    <property type="evidence" value="ECO:0007669"/>
    <property type="project" value="UniProtKB-KW"/>
</dbReference>
<gene>
    <name evidence="14" type="primary">LOC110685637</name>
</gene>
<reference evidence="14" key="1">
    <citation type="journal article" date="2017" name="Nature">
        <title>The genome of Chenopodium quinoa.</title>
        <authorList>
            <person name="Jarvis D.E."/>
            <person name="Ho Y.S."/>
            <person name="Lightfoot D.J."/>
            <person name="Schmoeckel S.M."/>
            <person name="Li B."/>
            <person name="Borm T.J.A."/>
            <person name="Ohyanagi H."/>
            <person name="Mineta K."/>
            <person name="Michell C.T."/>
            <person name="Saber N."/>
            <person name="Kharbatia N.M."/>
            <person name="Rupper R.R."/>
            <person name="Sharp A.R."/>
            <person name="Dally N."/>
            <person name="Boughton B.A."/>
            <person name="Woo Y.H."/>
            <person name="Gao G."/>
            <person name="Schijlen E.G.W.M."/>
            <person name="Guo X."/>
            <person name="Momin A.A."/>
            <person name="Negrao S."/>
            <person name="Al-Babili S."/>
            <person name="Gehring C."/>
            <person name="Roessner U."/>
            <person name="Jung C."/>
            <person name="Murphy K."/>
            <person name="Arold S.T."/>
            <person name="Gojobori T."/>
            <person name="van der Linden C.G."/>
            <person name="van Loo E.N."/>
            <person name="Jellen E.N."/>
            <person name="Maughan P.J."/>
            <person name="Tester M."/>
        </authorList>
    </citation>
    <scope>NUCLEOTIDE SEQUENCE [LARGE SCALE GENOMIC DNA]</scope>
    <source>
        <strain evidence="14">cv. PI 614886</strain>
    </source>
</reference>
<keyword evidence="10" id="KW-0472">Membrane</keyword>
<evidence type="ECO:0000256" key="4">
    <source>
        <dbReference type="ARBA" id="ARBA00022692"/>
    </source>
</evidence>
<evidence type="ECO:0000256" key="5">
    <source>
        <dbReference type="ARBA" id="ARBA00022729"/>
    </source>
</evidence>
<dbReference type="GO" id="GO:0016020">
    <property type="term" value="C:membrane"/>
    <property type="evidence" value="ECO:0007669"/>
    <property type="project" value="UniProtKB-SubCell"/>
</dbReference>